<accession>A0A5N7MMB5</accession>
<keyword evidence="2" id="KW-1185">Reference proteome</keyword>
<evidence type="ECO:0000313" key="2">
    <source>
        <dbReference type="Proteomes" id="UP000403266"/>
    </source>
</evidence>
<organism evidence="1 2">
    <name type="scientific">Microvirga tunisiensis</name>
    <dbReference type="NCBI Taxonomy" id="2108360"/>
    <lineage>
        <taxon>Bacteria</taxon>
        <taxon>Pseudomonadati</taxon>
        <taxon>Pseudomonadota</taxon>
        <taxon>Alphaproteobacteria</taxon>
        <taxon>Hyphomicrobiales</taxon>
        <taxon>Methylobacteriaceae</taxon>
        <taxon>Microvirga</taxon>
    </lineage>
</organism>
<dbReference type="Proteomes" id="UP000403266">
    <property type="component" value="Unassembled WGS sequence"/>
</dbReference>
<evidence type="ECO:0000313" key="1">
    <source>
        <dbReference type="EMBL" id="MPR28192.1"/>
    </source>
</evidence>
<dbReference type="EMBL" id="VOSK01000129">
    <property type="protein sequence ID" value="MPR28192.1"/>
    <property type="molecule type" value="Genomic_DNA"/>
</dbReference>
<gene>
    <name evidence="1" type="ORF">FS320_24265</name>
</gene>
<name>A0A5N7MMB5_9HYPH</name>
<sequence>MIIFRPAAEPAFRRNAYAFSDPPPSCLVAERCWDRVRYAIEEYTWRFDGLRRRASHRRRT</sequence>
<proteinExistence type="predicted"/>
<comment type="caution">
    <text evidence="1">The sequence shown here is derived from an EMBL/GenBank/DDBJ whole genome shotgun (WGS) entry which is preliminary data.</text>
</comment>
<dbReference type="AlphaFoldDB" id="A0A5N7MMB5"/>
<reference evidence="1 2" key="1">
    <citation type="journal article" date="2019" name="Syst. Appl. Microbiol.">
        <title>Microvirga tunisiensis sp. nov., a root nodule symbiotic bacterium isolated from Lupinus micranthus and L. luteus grown in Northern Tunisia.</title>
        <authorList>
            <person name="Msaddak A."/>
            <person name="Rejili M."/>
            <person name="Duran D."/>
            <person name="Mars M."/>
            <person name="Palacios J.M."/>
            <person name="Ruiz-Argueso T."/>
            <person name="Rey L."/>
            <person name="Imperial J."/>
        </authorList>
    </citation>
    <scope>NUCLEOTIDE SEQUENCE [LARGE SCALE GENOMIC DNA]</scope>
    <source>
        <strain evidence="1 2">Lmie10</strain>
    </source>
</reference>
<protein>
    <submittedName>
        <fullName evidence="1">Uncharacterized protein</fullName>
    </submittedName>
</protein>